<gene>
    <name evidence="5" type="ORF">DEW08_27565</name>
</gene>
<keyword evidence="5" id="KW-0614">Plasmid</keyword>
<dbReference type="PANTHER" id="PTHR30146">
    <property type="entry name" value="LACI-RELATED TRANSCRIPTIONAL REPRESSOR"/>
    <property type="match status" value="1"/>
</dbReference>
<dbReference type="Gene3D" id="1.10.260.40">
    <property type="entry name" value="lambda repressor-like DNA-binding domains"/>
    <property type="match status" value="1"/>
</dbReference>
<dbReference type="Gene3D" id="3.40.50.2300">
    <property type="match status" value="2"/>
</dbReference>
<keyword evidence="6" id="KW-1185">Reference proteome</keyword>
<geneLocation type="plasmid" evidence="5 6">
    <name>unnamed2</name>
</geneLocation>
<reference evidence="6" key="1">
    <citation type="submission" date="2018-05" db="EMBL/GenBank/DDBJ databases">
        <title>Azospirillum thermophila sp. nov., a novel isolated from hot spring.</title>
        <authorList>
            <person name="Zhao Z."/>
        </authorList>
    </citation>
    <scope>NUCLEOTIDE SEQUENCE [LARGE SCALE GENOMIC DNA]</scope>
    <source>
        <strain evidence="6">CFH 70021</strain>
        <plasmid evidence="6">unnamed2</plasmid>
    </source>
</reference>
<dbReference type="SUPFAM" id="SSF53822">
    <property type="entry name" value="Periplasmic binding protein-like I"/>
    <property type="match status" value="1"/>
</dbReference>
<dbReference type="RefSeq" id="WP_109333337.1">
    <property type="nucleotide sequence ID" value="NZ_CP029357.1"/>
</dbReference>
<name>A0A2S2CZ40_9PROT</name>
<evidence type="ECO:0000313" key="6">
    <source>
        <dbReference type="Proteomes" id="UP000245629"/>
    </source>
</evidence>
<dbReference type="SUPFAM" id="SSF47413">
    <property type="entry name" value="lambda repressor-like DNA-binding domains"/>
    <property type="match status" value="1"/>
</dbReference>
<dbReference type="PROSITE" id="PS00356">
    <property type="entry name" value="HTH_LACI_1"/>
    <property type="match status" value="1"/>
</dbReference>
<dbReference type="CDD" id="cd06307">
    <property type="entry name" value="PBP1_sugar_binding"/>
    <property type="match status" value="1"/>
</dbReference>
<dbReference type="SMART" id="SM00354">
    <property type="entry name" value="HTH_LACI"/>
    <property type="match status" value="1"/>
</dbReference>
<sequence>MTDDLEGTTAAQKAGVRGLPRIADIARLSGVSTATVDRVLNHRPGVRAATVQRVLKAAAELEYLPEAALIDAITPKPIRVSFLLPAGTNLFLTGLGQLIRSSEAALAALGVKAQVDFIKSFNPELLARALLQECRKKDGIAFMALEHPAVREAVNELADRNVPTVTLISDILNCRRVAYVGLDNRSAGRTAGYLIARFIGPRPAKVAMIAGSLSYRTHEERELGFLHYLNETSPAIEVLGLREAHDDEGESYRQTRALLSHHPDLAGIYNIGGGALGVAKALKEVRREREVVFVGHGLTSQTRSLLIDGTMDAVITSDPRRIMLTCASIFANLRAARPPLDGTEAPRCEVIFRENLPQVSAPVPPVPAGPMR</sequence>
<organism evidence="5 6">
    <name type="scientific">Azospirillum thermophilum</name>
    <dbReference type="NCBI Taxonomy" id="2202148"/>
    <lineage>
        <taxon>Bacteria</taxon>
        <taxon>Pseudomonadati</taxon>
        <taxon>Pseudomonadota</taxon>
        <taxon>Alphaproteobacteria</taxon>
        <taxon>Rhodospirillales</taxon>
        <taxon>Azospirillaceae</taxon>
        <taxon>Azospirillum</taxon>
    </lineage>
</organism>
<dbReference type="PANTHER" id="PTHR30146:SF152">
    <property type="entry name" value="TRANSCRIPTIONAL REGULATORY PROTEIN"/>
    <property type="match status" value="1"/>
</dbReference>
<accession>A0A2S2CZ40</accession>
<dbReference type="InterPro" id="IPR025997">
    <property type="entry name" value="SBP_2_dom"/>
</dbReference>
<evidence type="ECO:0000259" key="4">
    <source>
        <dbReference type="PROSITE" id="PS50932"/>
    </source>
</evidence>
<keyword evidence="2" id="KW-0238">DNA-binding</keyword>
<dbReference type="AlphaFoldDB" id="A0A2S2CZ40"/>
<dbReference type="Pfam" id="PF00356">
    <property type="entry name" value="LacI"/>
    <property type="match status" value="1"/>
</dbReference>
<feature type="domain" description="HTH lacI-type" evidence="4">
    <location>
        <begin position="20"/>
        <end position="74"/>
    </location>
</feature>
<dbReference type="GO" id="GO:0000976">
    <property type="term" value="F:transcription cis-regulatory region binding"/>
    <property type="evidence" value="ECO:0007669"/>
    <property type="project" value="TreeGrafter"/>
</dbReference>
<evidence type="ECO:0000256" key="1">
    <source>
        <dbReference type="ARBA" id="ARBA00023015"/>
    </source>
</evidence>
<keyword evidence="3" id="KW-0804">Transcription</keyword>
<evidence type="ECO:0000313" key="5">
    <source>
        <dbReference type="EMBL" id="AWK89739.1"/>
    </source>
</evidence>
<dbReference type="GO" id="GO:0003700">
    <property type="term" value="F:DNA-binding transcription factor activity"/>
    <property type="evidence" value="ECO:0007669"/>
    <property type="project" value="TreeGrafter"/>
</dbReference>
<dbReference type="OrthoDB" id="9805774at2"/>
<keyword evidence="1" id="KW-0805">Transcription regulation</keyword>
<dbReference type="PROSITE" id="PS50932">
    <property type="entry name" value="HTH_LACI_2"/>
    <property type="match status" value="1"/>
</dbReference>
<dbReference type="InterPro" id="IPR028082">
    <property type="entry name" value="Peripla_BP_I"/>
</dbReference>
<evidence type="ECO:0000256" key="3">
    <source>
        <dbReference type="ARBA" id="ARBA00023163"/>
    </source>
</evidence>
<proteinExistence type="predicted"/>
<dbReference type="Pfam" id="PF13407">
    <property type="entry name" value="Peripla_BP_4"/>
    <property type="match status" value="1"/>
</dbReference>
<dbReference type="InterPro" id="IPR000843">
    <property type="entry name" value="HTH_LacI"/>
</dbReference>
<evidence type="ECO:0000256" key="2">
    <source>
        <dbReference type="ARBA" id="ARBA00023125"/>
    </source>
</evidence>
<dbReference type="EMBL" id="CP029357">
    <property type="protein sequence ID" value="AWK89739.1"/>
    <property type="molecule type" value="Genomic_DNA"/>
</dbReference>
<dbReference type="CDD" id="cd01392">
    <property type="entry name" value="HTH_LacI"/>
    <property type="match status" value="1"/>
</dbReference>
<dbReference type="KEGG" id="azz:DEW08_27565"/>
<dbReference type="InterPro" id="IPR010982">
    <property type="entry name" value="Lambda_DNA-bd_dom_sf"/>
</dbReference>
<dbReference type="Proteomes" id="UP000245629">
    <property type="component" value="Plasmid unnamed2"/>
</dbReference>
<protein>
    <submittedName>
        <fullName evidence="5">LacI family transcriptional regulator</fullName>
    </submittedName>
</protein>